<dbReference type="EMBL" id="BJXR01000012">
    <property type="protein sequence ID" value="GEN05735.1"/>
    <property type="molecule type" value="Genomic_DNA"/>
</dbReference>
<gene>
    <name evidence="2" type="ORF">MFU01_07720</name>
    <name evidence="3" type="ORF">SAMN05443572_101717</name>
</gene>
<evidence type="ECO:0000259" key="1">
    <source>
        <dbReference type="SMART" id="SM00901"/>
    </source>
</evidence>
<feature type="domain" description="FRG" evidence="1">
    <location>
        <begin position="28"/>
        <end position="124"/>
    </location>
</feature>
<evidence type="ECO:0000313" key="3">
    <source>
        <dbReference type="EMBL" id="SES96948.1"/>
    </source>
</evidence>
<reference evidence="2 5" key="2">
    <citation type="submission" date="2019-07" db="EMBL/GenBank/DDBJ databases">
        <title>Whole genome shotgun sequence of Myxococcus fulvus NBRC 100333.</title>
        <authorList>
            <person name="Hosoyama A."/>
            <person name="Uohara A."/>
            <person name="Ohji S."/>
            <person name="Ichikawa N."/>
        </authorList>
    </citation>
    <scope>NUCLEOTIDE SEQUENCE [LARGE SCALE GENOMIC DNA]</scope>
    <source>
        <strain evidence="2 5">NBRC 100333</strain>
    </source>
</reference>
<accession>A0A511SUZ2</accession>
<protein>
    <submittedName>
        <fullName evidence="3">FRG domain-containing protein</fullName>
    </submittedName>
</protein>
<dbReference type="AlphaFoldDB" id="A0A511SUZ2"/>
<dbReference type="EMBL" id="FOIB01000001">
    <property type="protein sequence ID" value="SES96948.1"/>
    <property type="molecule type" value="Genomic_DNA"/>
</dbReference>
<comment type="caution">
    <text evidence="2">The sequence shown here is derived from an EMBL/GenBank/DDBJ whole genome shotgun (WGS) entry which is preliminary data.</text>
</comment>
<evidence type="ECO:0000313" key="2">
    <source>
        <dbReference type="EMBL" id="GEN05735.1"/>
    </source>
</evidence>
<dbReference type="InterPro" id="IPR014966">
    <property type="entry name" value="FRG-dom"/>
</dbReference>
<dbReference type="SMART" id="SM00901">
    <property type="entry name" value="FRG"/>
    <property type="match status" value="1"/>
</dbReference>
<reference evidence="3 4" key="1">
    <citation type="submission" date="2016-10" db="EMBL/GenBank/DDBJ databases">
        <authorList>
            <person name="Varghese N."/>
            <person name="Submissions S."/>
        </authorList>
    </citation>
    <scope>NUCLEOTIDE SEQUENCE [LARGE SCALE GENOMIC DNA]</scope>
    <source>
        <strain evidence="3 4">DSM 16525</strain>
    </source>
</reference>
<dbReference type="OrthoDB" id="9816036at2"/>
<dbReference type="STRING" id="1334629.MFUL124B02_04510"/>
<dbReference type="Pfam" id="PF08867">
    <property type="entry name" value="FRG"/>
    <property type="match status" value="1"/>
</dbReference>
<dbReference type="RefSeq" id="WP_046710937.1">
    <property type="nucleotide sequence ID" value="NZ_BJXR01000012.1"/>
</dbReference>
<evidence type="ECO:0000313" key="5">
    <source>
        <dbReference type="Proteomes" id="UP000321514"/>
    </source>
</evidence>
<sequence length="262" mass="30642">MQEHRVSSWLELQEALFADSWNEALGRHRASYVFRGMPHAEHDLSTALNRRGLFVRKEKDLLRAFRKYARGTPREPLDSVWDWLALAQHHGLPTRMLDWTFSPYVALHFLTEEADLAHEDGVVWCVDYRETNRLLPRPLKTLLKREGADVFSGEMLAEVAPSISDLDRLARHPFVLFFEPPSLDARIVNQFALFSVMNGPEARLDSFLERRKQGVRRLIIPADLKWEVRDKLDQANLTERVLFPGLDGLSRWLRRYYSPRPR</sequence>
<evidence type="ECO:0000313" key="4">
    <source>
        <dbReference type="Proteomes" id="UP000183760"/>
    </source>
</evidence>
<organism evidence="2 5">
    <name type="scientific">Myxococcus fulvus</name>
    <dbReference type="NCBI Taxonomy" id="33"/>
    <lineage>
        <taxon>Bacteria</taxon>
        <taxon>Pseudomonadati</taxon>
        <taxon>Myxococcota</taxon>
        <taxon>Myxococcia</taxon>
        <taxon>Myxococcales</taxon>
        <taxon>Cystobacterineae</taxon>
        <taxon>Myxococcaceae</taxon>
        <taxon>Myxococcus</taxon>
    </lineage>
</organism>
<name>A0A511SUZ2_MYXFU</name>
<proteinExistence type="predicted"/>
<dbReference type="Proteomes" id="UP000321514">
    <property type="component" value="Unassembled WGS sequence"/>
</dbReference>
<dbReference type="Proteomes" id="UP000183760">
    <property type="component" value="Unassembled WGS sequence"/>
</dbReference>
<keyword evidence="4" id="KW-1185">Reference proteome</keyword>